<feature type="domain" description="Zinc finger DksA/TraR C4-type" evidence="5">
    <location>
        <begin position="34"/>
        <end position="64"/>
    </location>
</feature>
<accession>A0A381EC22</accession>
<dbReference type="AlphaFoldDB" id="A0A381EC22"/>
<keyword evidence="2" id="KW-0863">Zinc-finger</keyword>
<dbReference type="SUPFAM" id="SSF57716">
    <property type="entry name" value="Glucocorticoid receptor-like (DNA-binding domain)"/>
    <property type="match status" value="1"/>
</dbReference>
<dbReference type="OrthoDB" id="962301at2"/>
<dbReference type="PANTHER" id="PTHR38777">
    <property type="entry name" value="FELS-2 PROPHAGE PROTEIN"/>
    <property type="match status" value="1"/>
</dbReference>
<evidence type="ECO:0000256" key="4">
    <source>
        <dbReference type="PROSITE-ProRule" id="PRU00510"/>
    </source>
</evidence>
<evidence type="ECO:0000313" key="6">
    <source>
        <dbReference type="EMBL" id="SUX24574.1"/>
    </source>
</evidence>
<dbReference type="EMBL" id="UFUW01000001">
    <property type="protein sequence ID" value="SUX24574.1"/>
    <property type="molecule type" value="Genomic_DNA"/>
</dbReference>
<name>A0A381EC22_9GAMM</name>
<dbReference type="GO" id="GO:0008270">
    <property type="term" value="F:zinc ion binding"/>
    <property type="evidence" value="ECO:0007669"/>
    <property type="project" value="UniProtKB-KW"/>
</dbReference>
<dbReference type="Gene3D" id="1.20.120.910">
    <property type="entry name" value="DksA, coiled-coil domain"/>
    <property type="match status" value="1"/>
</dbReference>
<gene>
    <name evidence="6" type="primary">ybiI_2</name>
    <name evidence="6" type="ORF">NCTC13294_01944</name>
</gene>
<dbReference type="InterPro" id="IPR020460">
    <property type="entry name" value="Znf_C4-type_bac"/>
</dbReference>
<dbReference type="RefSeq" id="WP_115612132.1">
    <property type="nucleotide sequence ID" value="NZ_UFUW01000001.1"/>
</dbReference>
<dbReference type="PRINTS" id="PR00618">
    <property type="entry name" value="DKSAZNFINGER"/>
</dbReference>
<keyword evidence="3" id="KW-0862">Zinc</keyword>
<reference evidence="6 7" key="1">
    <citation type="submission" date="2018-06" db="EMBL/GenBank/DDBJ databases">
        <authorList>
            <consortium name="Pathogen Informatics"/>
            <person name="Doyle S."/>
        </authorList>
    </citation>
    <scope>NUCLEOTIDE SEQUENCE [LARGE SCALE GENOMIC DNA]</scope>
    <source>
        <strain evidence="6 7">NCTC13294</strain>
    </source>
</reference>
<dbReference type="Pfam" id="PF01258">
    <property type="entry name" value="zf-dskA_traR"/>
    <property type="match status" value="1"/>
</dbReference>
<evidence type="ECO:0000259" key="5">
    <source>
        <dbReference type="Pfam" id="PF01258"/>
    </source>
</evidence>
<protein>
    <submittedName>
        <fullName evidence="6">Conjugal transfer protein TraR</fullName>
    </submittedName>
</protein>
<dbReference type="PROSITE" id="PS01102">
    <property type="entry name" value="ZF_DKSA_1"/>
    <property type="match status" value="1"/>
</dbReference>
<keyword evidence="7" id="KW-1185">Reference proteome</keyword>
<dbReference type="PROSITE" id="PS51128">
    <property type="entry name" value="ZF_DKSA_2"/>
    <property type="match status" value="1"/>
</dbReference>
<dbReference type="Proteomes" id="UP000254572">
    <property type="component" value="Unassembled WGS sequence"/>
</dbReference>
<dbReference type="PANTHER" id="PTHR38777:SF1">
    <property type="entry name" value="DNAK SUPPRESSOR PROTEIN"/>
    <property type="match status" value="1"/>
</dbReference>
<feature type="zinc finger region" description="dksA C4-type" evidence="4">
    <location>
        <begin position="34"/>
        <end position="58"/>
    </location>
</feature>
<proteinExistence type="predicted"/>
<keyword evidence="1" id="KW-0479">Metal-binding</keyword>
<dbReference type="InterPro" id="IPR012783">
    <property type="entry name" value="Znf_C4_TraR"/>
</dbReference>
<organism evidence="6 7">
    <name type="scientific">Cardiobacterium valvarum</name>
    <dbReference type="NCBI Taxonomy" id="194702"/>
    <lineage>
        <taxon>Bacteria</taxon>
        <taxon>Pseudomonadati</taxon>
        <taxon>Pseudomonadota</taxon>
        <taxon>Gammaproteobacteria</taxon>
        <taxon>Cardiobacteriales</taxon>
        <taxon>Cardiobacteriaceae</taxon>
        <taxon>Cardiobacterium</taxon>
    </lineage>
</organism>
<dbReference type="GO" id="GO:1900378">
    <property type="term" value="P:positive regulation of secondary metabolite biosynthetic process"/>
    <property type="evidence" value="ECO:0007669"/>
    <property type="project" value="TreeGrafter"/>
</dbReference>
<evidence type="ECO:0000256" key="2">
    <source>
        <dbReference type="ARBA" id="ARBA00022771"/>
    </source>
</evidence>
<dbReference type="NCBIfam" id="TIGR02419">
    <property type="entry name" value="C4_traR_proteo"/>
    <property type="match status" value="1"/>
</dbReference>
<dbReference type="InterPro" id="IPR020458">
    <property type="entry name" value="Znf_DskA_TraR_CS"/>
</dbReference>
<evidence type="ECO:0000256" key="1">
    <source>
        <dbReference type="ARBA" id="ARBA00022723"/>
    </source>
</evidence>
<evidence type="ECO:0000256" key="3">
    <source>
        <dbReference type="ARBA" id="ARBA00022833"/>
    </source>
</evidence>
<evidence type="ECO:0000313" key="7">
    <source>
        <dbReference type="Proteomes" id="UP000254572"/>
    </source>
</evidence>
<dbReference type="InterPro" id="IPR000962">
    <property type="entry name" value="Znf_DskA_TraR"/>
</dbReference>
<sequence>MDIADKAAEIEEMNRAQALAARRRIPAAPGCAECEDCGDPIPDARRRAYPSATRCTECQARHERHAKNR</sequence>